<organism evidence="10 11">
    <name type="scientific">Actinomadura algeriensis</name>
    <dbReference type="NCBI Taxonomy" id="1679523"/>
    <lineage>
        <taxon>Bacteria</taxon>
        <taxon>Bacillati</taxon>
        <taxon>Actinomycetota</taxon>
        <taxon>Actinomycetes</taxon>
        <taxon>Streptosporangiales</taxon>
        <taxon>Thermomonosporaceae</taxon>
        <taxon>Actinomadura</taxon>
    </lineage>
</organism>
<feature type="transmembrane region" description="Helical" evidence="8">
    <location>
        <begin position="29"/>
        <end position="54"/>
    </location>
</feature>
<protein>
    <submittedName>
        <fullName evidence="10">Sugar porter (SP) family MFS transporter</fullName>
    </submittedName>
</protein>
<accession>A0ABR9K1H1</accession>
<name>A0ABR9K1H1_9ACTN</name>
<feature type="transmembrane region" description="Helical" evidence="8">
    <location>
        <begin position="430"/>
        <end position="448"/>
    </location>
</feature>
<dbReference type="SUPFAM" id="SSF103473">
    <property type="entry name" value="MFS general substrate transporter"/>
    <property type="match status" value="1"/>
</dbReference>
<comment type="caution">
    <text evidence="10">The sequence shown here is derived from an EMBL/GenBank/DDBJ whole genome shotgun (WGS) entry which is preliminary data.</text>
</comment>
<reference evidence="10 11" key="1">
    <citation type="submission" date="2020-10" db="EMBL/GenBank/DDBJ databases">
        <title>Sequencing the genomes of 1000 actinobacteria strains.</title>
        <authorList>
            <person name="Klenk H.-P."/>
        </authorList>
    </citation>
    <scope>NUCLEOTIDE SEQUENCE [LARGE SCALE GENOMIC DNA]</scope>
    <source>
        <strain evidence="10 11">DSM 46744</strain>
    </source>
</reference>
<evidence type="ECO:0000256" key="8">
    <source>
        <dbReference type="SAM" id="Phobius"/>
    </source>
</evidence>
<evidence type="ECO:0000313" key="10">
    <source>
        <dbReference type="EMBL" id="MBE1536690.1"/>
    </source>
</evidence>
<dbReference type="InterPro" id="IPR036259">
    <property type="entry name" value="MFS_trans_sf"/>
</dbReference>
<dbReference type="InterPro" id="IPR050814">
    <property type="entry name" value="Myo-inositol_Transporter"/>
</dbReference>
<dbReference type="PROSITE" id="PS00216">
    <property type="entry name" value="SUGAR_TRANSPORT_1"/>
    <property type="match status" value="2"/>
</dbReference>
<dbReference type="InterPro" id="IPR003663">
    <property type="entry name" value="Sugar/inositol_transpt"/>
</dbReference>
<dbReference type="Pfam" id="PF00083">
    <property type="entry name" value="Sugar_tr"/>
    <property type="match status" value="1"/>
</dbReference>
<dbReference type="InterPro" id="IPR020846">
    <property type="entry name" value="MFS_dom"/>
</dbReference>
<keyword evidence="6 8" id="KW-0472">Membrane</keyword>
<dbReference type="PANTHER" id="PTHR48020:SF12">
    <property type="entry name" value="PROTON MYO-INOSITOL COTRANSPORTER"/>
    <property type="match status" value="1"/>
</dbReference>
<proteinExistence type="inferred from homology"/>
<evidence type="ECO:0000256" key="1">
    <source>
        <dbReference type="ARBA" id="ARBA00004651"/>
    </source>
</evidence>
<comment type="similarity">
    <text evidence="2 7">Belongs to the major facilitator superfamily. Sugar transporter (TC 2.A.1.1) family.</text>
</comment>
<feature type="transmembrane region" description="Helical" evidence="8">
    <location>
        <begin position="120"/>
        <end position="141"/>
    </location>
</feature>
<evidence type="ECO:0000256" key="7">
    <source>
        <dbReference type="RuleBase" id="RU003346"/>
    </source>
</evidence>
<comment type="subcellular location">
    <subcellularLocation>
        <location evidence="1">Cell membrane</location>
        <topology evidence="1">Multi-pass membrane protein</topology>
    </subcellularLocation>
</comment>
<feature type="transmembrane region" description="Helical" evidence="8">
    <location>
        <begin position="404"/>
        <end position="424"/>
    </location>
</feature>
<feature type="transmembrane region" description="Helical" evidence="8">
    <location>
        <begin position="336"/>
        <end position="356"/>
    </location>
</feature>
<evidence type="ECO:0000256" key="5">
    <source>
        <dbReference type="ARBA" id="ARBA00022989"/>
    </source>
</evidence>
<keyword evidence="11" id="KW-1185">Reference proteome</keyword>
<feature type="transmembrane region" description="Helical" evidence="8">
    <location>
        <begin position="96"/>
        <end position="114"/>
    </location>
</feature>
<feature type="transmembrane region" description="Helical" evidence="8">
    <location>
        <begin position="181"/>
        <end position="203"/>
    </location>
</feature>
<keyword evidence="4 8" id="KW-0812">Transmembrane</keyword>
<dbReference type="InterPro" id="IPR005828">
    <property type="entry name" value="MFS_sugar_transport-like"/>
</dbReference>
<dbReference type="Gene3D" id="1.20.1250.20">
    <property type="entry name" value="MFS general substrate transporter like domains"/>
    <property type="match status" value="1"/>
</dbReference>
<evidence type="ECO:0000256" key="3">
    <source>
        <dbReference type="ARBA" id="ARBA00022448"/>
    </source>
</evidence>
<feature type="transmembrane region" description="Helical" evidence="8">
    <location>
        <begin position="268"/>
        <end position="290"/>
    </location>
</feature>
<dbReference type="EMBL" id="JADBDZ010000001">
    <property type="protein sequence ID" value="MBE1536690.1"/>
    <property type="molecule type" value="Genomic_DNA"/>
</dbReference>
<evidence type="ECO:0000256" key="4">
    <source>
        <dbReference type="ARBA" id="ARBA00022692"/>
    </source>
</evidence>
<dbReference type="PROSITE" id="PS50850">
    <property type="entry name" value="MFS"/>
    <property type="match status" value="1"/>
</dbReference>
<dbReference type="NCBIfam" id="TIGR00879">
    <property type="entry name" value="SP"/>
    <property type="match status" value="1"/>
</dbReference>
<dbReference type="RefSeq" id="WP_192762696.1">
    <property type="nucleotide sequence ID" value="NZ_JADBDZ010000001.1"/>
</dbReference>
<evidence type="ECO:0000256" key="2">
    <source>
        <dbReference type="ARBA" id="ARBA00010992"/>
    </source>
</evidence>
<dbReference type="PANTHER" id="PTHR48020">
    <property type="entry name" value="PROTON MYO-INOSITOL COTRANSPORTER"/>
    <property type="match status" value="1"/>
</dbReference>
<dbReference type="InterPro" id="IPR005829">
    <property type="entry name" value="Sugar_transporter_CS"/>
</dbReference>
<dbReference type="Proteomes" id="UP000627838">
    <property type="component" value="Unassembled WGS sequence"/>
</dbReference>
<sequence>MQAFSGAPGRREGPLAEVPPAGLRKIWTWGILIALGGFLFGFDTGVISGALLFIRSDFDLDSFQQGSVVSVLVLGAMVGALTSGRIADRFGRKRALEAEGLVFLVGTVIAVFAPGYGTLLAGRLILGLAVGAASATVPIYLSEIAPKDIRGRLLTLNQLMITVGILVAYLVNLAFSGAGNWRAMIAIGAVPAFVIVVAAVLILPESGTWLLEHGRRRQCRELIASVTGTATADRLIERYERRTREEAERHEPHETGARALAAPRVRPALVVGLALAALQQFAGINTIIYYAPTIIEQTGLTASNAIFYSIAIGVINLLMTIVAIRAIDRAGRRRLMLASLAVMTVTMALLGLSFVADWPSGLSLVFMVLYIAGYAAGLGPVFWTMIGEIFPARAHAAGSGASTAVNWASNFAVSLAFLPIANAIGQGETFWIFGVISLLGLLFVLRYVPETKGREYERIDADLQRRFGRRPPENAAAGG</sequence>
<evidence type="ECO:0000259" key="9">
    <source>
        <dbReference type="PROSITE" id="PS50850"/>
    </source>
</evidence>
<dbReference type="PRINTS" id="PR00171">
    <property type="entry name" value="SUGRTRNSPORT"/>
</dbReference>
<dbReference type="PROSITE" id="PS00217">
    <property type="entry name" value="SUGAR_TRANSPORT_2"/>
    <property type="match status" value="1"/>
</dbReference>
<feature type="transmembrane region" description="Helical" evidence="8">
    <location>
        <begin position="153"/>
        <end position="175"/>
    </location>
</feature>
<keyword evidence="5 8" id="KW-1133">Transmembrane helix</keyword>
<evidence type="ECO:0000256" key="6">
    <source>
        <dbReference type="ARBA" id="ARBA00023136"/>
    </source>
</evidence>
<keyword evidence="3 7" id="KW-0813">Transport</keyword>
<gene>
    <name evidence="10" type="ORF">H4W34_006523</name>
</gene>
<feature type="transmembrane region" description="Helical" evidence="8">
    <location>
        <begin position="362"/>
        <end position="383"/>
    </location>
</feature>
<feature type="transmembrane region" description="Helical" evidence="8">
    <location>
        <begin position="305"/>
        <end position="324"/>
    </location>
</feature>
<evidence type="ECO:0000313" key="11">
    <source>
        <dbReference type="Proteomes" id="UP000627838"/>
    </source>
</evidence>
<feature type="domain" description="Major facilitator superfamily (MFS) profile" evidence="9">
    <location>
        <begin position="29"/>
        <end position="452"/>
    </location>
</feature>
<feature type="transmembrane region" description="Helical" evidence="8">
    <location>
        <begin position="66"/>
        <end position="84"/>
    </location>
</feature>